<dbReference type="PANTHER" id="PTHR18964:SF149">
    <property type="entry name" value="BIFUNCTIONAL UDP-N-ACETYLGLUCOSAMINE 2-EPIMERASE_N-ACETYLMANNOSAMINE KINASE"/>
    <property type="match status" value="1"/>
</dbReference>
<organism evidence="2 3">
    <name type="scientific">Rugosimonospora africana</name>
    <dbReference type="NCBI Taxonomy" id="556532"/>
    <lineage>
        <taxon>Bacteria</taxon>
        <taxon>Bacillati</taxon>
        <taxon>Actinomycetota</taxon>
        <taxon>Actinomycetes</taxon>
        <taxon>Micromonosporales</taxon>
        <taxon>Micromonosporaceae</taxon>
        <taxon>Rugosimonospora</taxon>
    </lineage>
</organism>
<dbReference type="RefSeq" id="WP_275413030.1">
    <property type="nucleotide sequence ID" value="NZ_BONZ01000045.1"/>
</dbReference>
<gene>
    <name evidence="2" type="primary">glk_2</name>
    <name evidence="2" type="ORF">Raf01_47640</name>
</gene>
<sequence>MTTVAALDVGGTAMKGAVVREDGTAAYHRWPTPRADGPDAVVAAALKAVDELVARAGSPAAIGVVVPGLVDDDAGVAIYSENIGWHGVAFRDLIRQRTGLPVGFGHDVRAGGLAERALGAAGGVDDVLFMPIGTGISGAMFVSGALVSNRYAGEIGHIDVGTDLDCACGARGCLETIASGAAIARQYHRAGGEQLPGAREVAARRAAGDPIAERVWDEAVNALARALATYVSLLAPERIVIGGGLAGAGEALLGPLRHHLRQLLVWQREPGIVAAALQDNAACLGAALLAREALTTNHSLNQPRQEDGSS</sequence>
<comment type="caution">
    <text evidence="2">The sequence shown here is derived from an EMBL/GenBank/DDBJ whole genome shotgun (WGS) entry which is preliminary data.</text>
</comment>
<evidence type="ECO:0000313" key="2">
    <source>
        <dbReference type="EMBL" id="GIH16592.1"/>
    </source>
</evidence>
<dbReference type="InterPro" id="IPR043129">
    <property type="entry name" value="ATPase_NBD"/>
</dbReference>
<dbReference type="AlphaFoldDB" id="A0A8J3QUZ2"/>
<dbReference type="Gene3D" id="3.30.420.40">
    <property type="match status" value="2"/>
</dbReference>
<dbReference type="SUPFAM" id="SSF53067">
    <property type="entry name" value="Actin-like ATPase domain"/>
    <property type="match status" value="1"/>
</dbReference>
<evidence type="ECO:0000313" key="3">
    <source>
        <dbReference type="Proteomes" id="UP000642748"/>
    </source>
</evidence>
<dbReference type="EMBL" id="BONZ01000045">
    <property type="protein sequence ID" value="GIH16592.1"/>
    <property type="molecule type" value="Genomic_DNA"/>
</dbReference>
<accession>A0A8J3QUZ2</accession>
<dbReference type="PANTHER" id="PTHR18964">
    <property type="entry name" value="ROK (REPRESSOR, ORF, KINASE) FAMILY"/>
    <property type="match status" value="1"/>
</dbReference>
<dbReference type="Pfam" id="PF00480">
    <property type="entry name" value="ROK"/>
    <property type="match status" value="1"/>
</dbReference>
<comment type="similarity">
    <text evidence="1">Belongs to the ROK (NagC/XylR) family.</text>
</comment>
<keyword evidence="3" id="KW-1185">Reference proteome</keyword>
<dbReference type="Proteomes" id="UP000642748">
    <property type="component" value="Unassembled WGS sequence"/>
</dbReference>
<protein>
    <submittedName>
        <fullName evidence="2">Glucokinase</fullName>
    </submittedName>
</protein>
<dbReference type="InterPro" id="IPR000600">
    <property type="entry name" value="ROK"/>
</dbReference>
<evidence type="ECO:0000256" key="1">
    <source>
        <dbReference type="ARBA" id="ARBA00006479"/>
    </source>
</evidence>
<reference evidence="2" key="1">
    <citation type="submission" date="2021-01" db="EMBL/GenBank/DDBJ databases">
        <title>Whole genome shotgun sequence of Rugosimonospora africana NBRC 104875.</title>
        <authorList>
            <person name="Komaki H."/>
            <person name="Tamura T."/>
        </authorList>
    </citation>
    <scope>NUCLEOTIDE SEQUENCE</scope>
    <source>
        <strain evidence="2">NBRC 104875</strain>
    </source>
</reference>
<proteinExistence type="inferred from homology"/>
<name>A0A8J3QUZ2_9ACTN</name>